<sequence length="365" mass="41740">MNLLEEVALCTQPREPPFRIRPLLTPLARDDWPATFRYYRSLRQSLDVFLSQGASLISRLNDSLCRRDPDLKCVAANASSLRSLASSIPWNHMVSLCDQLAAASLQEGSAAFNIYGPFWEAAHLYERFHYRLNLLRTLVYKVPGALDTAPSPPLPHPSSSEKPDRRQLITSLRQAIRQCQDKPTKERLMDEMEYVSGQHLTLDRQIKLHMGPFLMAEKEPPLHELCTLEFFSPSLESYTPQFFRSVRSFVDEGDPLFRRLYESLRRWDPDLNAVAADANALGRLAKSIPWDEMADLFDILEAASLQGKAALEIHGPFWKVCSIYRRYRRSVWKLGAQVSFSPERKFLPSPPFVLQTLSVAFVLQS</sequence>
<proteinExistence type="predicted"/>
<keyword evidence="2" id="KW-1185">Reference proteome</keyword>
<name>A0ACB9L2D1_9MYRT</name>
<dbReference type="EMBL" id="CM042891">
    <property type="protein sequence ID" value="KAI4303533.1"/>
    <property type="molecule type" value="Genomic_DNA"/>
</dbReference>
<evidence type="ECO:0000313" key="1">
    <source>
        <dbReference type="EMBL" id="KAI4303533.1"/>
    </source>
</evidence>
<organism evidence="1 2">
    <name type="scientific">Melastoma candidum</name>
    <dbReference type="NCBI Taxonomy" id="119954"/>
    <lineage>
        <taxon>Eukaryota</taxon>
        <taxon>Viridiplantae</taxon>
        <taxon>Streptophyta</taxon>
        <taxon>Embryophyta</taxon>
        <taxon>Tracheophyta</taxon>
        <taxon>Spermatophyta</taxon>
        <taxon>Magnoliopsida</taxon>
        <taxon>eudicotyledons</taxon>
        <taxon>Gunneridae</taxon>
        <taxon>Pentapetalae</taxon>
        <taxon>rosids</taxon>
        <taxon>malvids</taxon>
        <taxon>Myrtales</taxon>
        <taxon>Melastomataceae</taxon>
        <taxon>Melastomatoideae</taxon>
        <taxon>Melastomateae</taxon>
        <taxon>Melastoma</taxon>
    </lineage>
</organism>
<dbReference type="Proteomes" id="UP001057402">
    <property type="component" value="Chromosome 12"/>
</dbReference>
<accession>A0ACB9L2D1</accession>
<reference evidence="2" key="1">
    <citation type="journal article" date="2023" name="Front. Plant Sci.">
        <title>Chromosomal-level genome assembly of Melastoma candidum provides insights into trichome evolution.</title>
        <authorList>
            <person name="Zhong Y."/>
            <person name="Wu W."/>
            <person name="Sun C."/>
            <person name="Zou P."/>
            <person name="Liu Y."/>
            <person name="Dai S."/>
            <person name="Zhou R."/>
        </authorList>
    </citation>
    <scope>NUCLEOTIDE SEQUENCE [LARGE SCALE GENOMIC DNA]</scope>
</reference>
<comment type="caution">
    <text evidence="1">The sequence shown here is derived from an EMBL/GenBank/DDBJ whole genome shotgun (WGS) entry which is preliminary data.</text>
</comment>
<protein>
    <submittedName>
        <fullName evidence="1">Uncharacterized protein</fullName>
    </submittedName>
</protein>
<evidence type="ECO:0000313" key="2">
    <source>
        <dbReference type="Proteomes" id="UP001057402"/>
    </source>
</evidence>
<gene>
    <name evidence="1" type="ORF">MLD38_039147</name>
</gene>